<keyword evidence="3" id="KW-1185">Reference proteome</keyword>
<gene>
    <name evidence="2" type="ORF">MANES_06G127500v8</name>
</gene>
<dbReference type="EMBL" id="CM004392">
    <property type="protein sequence ID" value="OAY48054.1"/>
    <property type="molecule type" value="Genomic_DNA"/>
</dbReference>
<dbReference type="STRING" id="3983.A0A2C9VQF7"/>
<evidence type="ECO:0000313" key="2">
    <source>
        <dbReference type="EMBL" id="OAY48054.1"/>
    </source>
</evidence>
<sequence length="218" mass="24854">MASAMEPMPFNSLLILLLISSASVSIESKSEDPTPAAWPSQFHSILFMNTSAGKLQVVDLWYDWPNGRNFNIIQNQLGKLLYDLEWDNGTSFIYTLDSNQECRVLHFPVGVLRPNWLEGANYLGQQEIDGFLCNVWEKVDFIWYYEDVITRRPVSWTFYTGMVTHVMTFEVGAVLEDENWQAPVYCFKEHEKERSTVLESVAGDGSSGGFSLMRATVI</sequence>
<keyword evidence="1" id="KW-0732">Signal</keyword>
<evidence type="ECO:0000256" key="1">
    <source>
        <dbReference type="SAM" id="SignalP"/>
    </source>
</evidence>
<dbReference type="OrthoDB" id="406551at2759"/>
<organism evidence="2 3">
    <name type="scientific">Manihot esculenta</name>
    <name type="common">Cassava</name>
    <name type="synonym">Jatropha manihot</name>
    <dbReference type="NCBI Taxonomy" id="3983"/>
    <lineage>
        <taxon>Eukaryota</taxon>
        <taxon>Viridiplantae</taxon>
        <taxon>Streptophyta</taxon>
        <taxon>Embryophyta</taxon>
        <taxon>Tracheophyta</taxon>
        <taxon>Spermatophyta</taxon>
        <taxon>Magnoliopsida</taxon>
        <taxon>eudicotyledons</taxon>
        <taxon>Gunneridae</taxon>
        <taxon>Pentapetalae</taxon>
        <taxon>rosids</taxon>
        <taxon>fabids</taxon>
        <taxon>Malpighiales</taxon>
        <taxon>Euphorbiaceae</taxon>
        <taxon>Crotonoideae</taxon>
        <taxon>Manihoteae</taxon>
        <taxon>Manihot</taxon>
    </lineage>
</organism>
<dbReference type="AlphaFoldDB" id="A0A2C9VQF7"/>
<dbReference type="Proteomes" id="UP000091857">
    <property type="component" value="Chromosome 6"/>
</dbReference>
<dbReference type="PANTHER" id="PTHR33880:SF19">
    <property type="entry name" value="EXPRESSED PROTEIN"/>
    <property type="match status" value="1"/>
</dbReference>
<proteinExistence type="predicted"/>
<protein>
    <submittedName>
        <fullName evidence="2">Uncharacterized protein</fullName>
    </submittedName>
</protein>
<name>A0A2C9VQF7_MANES</name>
<comment type="caution">
    <text evidence="2">The sequence shown here is derived from an EMBL/GenBank/DDBJ whole genome shotgun (WGS) entry which is preliminary data.</text>
</comment>
<feature type="chain" id="PRO_5012180708" evidence="1">
    <location>
        <begin position="29"/>
        <end position="218"/>
    </location>
</feature>
<accession>A0A2C9VQF7</accession>
<feature type="signal peptide" evidence="1">
    <location>
        <begin position="1"/>
        <end position="28"/>
    </location>
</feature>
<dbReference type="InterPro" id="IPR038941">
    <property type="entry name" value="At4g14100-like"/>
</dbReference>
<dbReference type="Gramene" id="Manes.06G127500.1.v8.1">
    <property type="protein sequence ID" value="Manes.06G127500.1.v8.1.CDS"/>
    <property type="gene ID" value="Manes.06G127500.v8.1"/>
</dbReference>
<evidence type="ECO:0000313" key="3">
    <source>
        <dbReference type="Proteomes" id="UP000091857"/>
    </source>
</evidence>
<reference evidence="3" key="1">
    <citation type="journal article" date="2016" name="Nat. Biotechnol.">
        <title>Sequencing wild and cultivated cassava and related species reveals extensive interspecific hybridization and genetic diversity.</title>
        <authorList>
            <person name="Bredeson J.V."/>
            <person name="Lyons J.B."/>
            <person name="Prochnik S.E."/>
            <person name="Wu G.A."/>
            <person name="Ha C.M."/>
            <person name="Edsinger-Gonzales E."/>
            <person name="Grimwood J."/>
            <person name="Schmutz J."/>
            <person name="Rabbi I.Y."/>
            <person name="Egesi C."/>
            <person name="Nauluvula P."/>
            <person name="Lebot V."/>
            <person name="Ndunguru J."/>
            <person name="Mkamilo G."/>
            <person name="Bart R.S."/>
            <person name="Setter T.L."/>
            <person name="Gleadow R.M."/>
            <person name="Kulakow P."/>
            <person name="Ferguson M.E."/>
            <person name="Rounsley S."/>
            <person name="Rokhsar D.S."/>
        </authorList>
    </citation>
    <scope>NUCLEOTIDE SEQUENCE [LARGE SCALE GENOMIC DNA]</scope>
    <source>
        <strain evidence="3">cv. AM560-2</strain>
    </source>
</reference>
<dbReference type="PANTHER" id="PTHR33880">
    <property type="entry name" value="EXPRESSED PROTEIN"/>
    <property type="match status" value="1"/>
</dbReference>
<dbReference type="OMA" id="PLYCFSE"/>